<dbReference type="Proteomes" id="UP000226031">
    <property type="component" value="Unassembled WGS sequence"/>
</dbReference>
<feature type="transmembrane region" description="Helical" evidence="1">
    <location>
        <begin position="79"/>
        <end position="102"/>
    </location>
</feature>
<name>A0A2B7ZMM0_9EURO</name>
<dbReference type="AlphaFoldDB" id="A0A2B7ZMM0"/>
<feature type="transmembrane region" description="Helical" evidence="1">
    <location>
        <begin position="36"/>
        <end position="59"/>
    </location>
</feature>
<evidence type="ECO:0000313" key="3">
    <source>
        <dbReference type="Proteomes" id="UP000226031"/>
    </source>
</evidence>
<dbReference type="VEuPathDB" id="FungiDB:EMCG_07029"/>
<gene>
    <name evidence="2" type="ORF">GX50_03103</name>
</gene>
<feature type="transmembrane region" description="Helical" evidence="1">
    <location>
        <begin position="169"/>
        <end position="189"/>
    </location>
</feature>
<accession>A0A2B7ZMM0</accession>
<feature type="transmembrane region" description="Helical" evidence="1">
    <location>
        <begin position="6"/>
        <end position="24"/>
    </location>
</feature>
<comment type="caution">
    <text evidence="2">The sequence shown here is derived from an EMBL/GenBank/DDBJ whole genome shotgun (WGS) entry which is preliminary data.</text>
</comment>
<organism evidence="2 3">
    <name type="scientific">[Emmonsia] crescens</name>
    <dbReference type="NCBI Taxonomy" id="73230"/>
    <lineage>
        <taxon>Eukaryota</taxon>
        <taxon>Fungi</taxon>
        <taxon>Dikarya</taxon>
        <taxon>Ascomycota</taxon>
        <taxon>Pezizomycotina</taxon>
        <taxon>Eurotiomycetes</taxon>
        <taxon>Eurotiomycetidae</taxon>
        <taxon>Onygenales</taxon>
        <taxon>Ajellomycetaceae</taxon>
        <taxon>Emergomyces</taxon>
    </lineage>
</organism>
<sequence length="316" mass="35771">MWLMLWPVIFWAVALVLTGALSYIRCKLEMPRTECLLSVIFALLNSVMIVLLGYQWVSYELDFDKLNKQHPHIINAQCIVSHVLFFSFIGMSIIGCGSYLLAKKTPSNRNRHVDNSNIQLLFCAFAVGGAWMITYPSSQAKESQADFRDLLETGKYKELQDSLRGLANLHIGLMIFAWLLFYVGLYGFARGFYTLQSRVWDSLYRPSHFQRRMSAPVYSPYLPPGSEYGDLGAEFFSNRDLVELKAFDQHPMVRPDADSTRPASRRRLVSLGAVSDLTLPPPVFLGEERLSPSLVSIDTFNVEAPQSSPCSSIYRA</sequence>
<keyword evidence="1" id="KW-0812">Transmembrane</keyword>
<keyword evidence="1" id="KW-0472">Membrane</keyword>
<evidence type="ECO:0000256" key="1">
    <source>
        <dbReference type="SAM" id="Phobius"/>
    </source>
</evidence>
<reference evidence="2 3" key="1">
    <citation type="submission" date="2017-10" db="EMBL/GenBank/DDBJ databases">
        <title>Comparative genomics in systemic dimorphic fungi from Ajellomycetaceae.</title>
        <authorList>
            <person name="Munoz J.F."/>
            <person name="Mcewen J.G."/>
            <person name="Clay O.K."/>
            <person name="Cuomo C.A."/>
        </authorList>
    </citation>
    <scope>NUCLEOTIDE SEQUENCE [LARGE SCALE GENOMIC DNA]</scope>
    <source>
        <strain evidence="2 3">UAMH4076</strain>
    </source>
</reference>
<keyword evidence="1" id="KW-1133">Transmembrane helix</keyword>
<feature type="transmembrane region" description="Helical" evidence="1">
    <location>
        <begin position="114"/>
        <end position="133"/>
    </location>
</feature>
<keyword evidence="3" id="KW-1185">Reference proteome</keyword>
<dbReference type="EMBL" id="PDND01000048">
    <property type="protein sequence ID" value="PGH34047.1"/>
    <property type="molecule type" value="Genomic_DNA"/>
</dbReference>
<proteinExistence type="predicted"/>
<protein>
    <submittedName>
        <fullName evidence="2">Uncharacterized protein</fullName>
    </submittedName>
</protein>
<evidence type="ECO:0000313" key="2">
    <source>
        <dbReference type="EMBL" id="PGH34047.1"/>
    </source>
</evidence>